<dbReference type="GO" id="GO:0005576">
    <property type="term" value="C:extracellular region"/>
    <property type="evidence" value="ECO:0007669"/>
    <property type="project" value="TreeGrafter"/>
</dbReference>
<protein>
    <submittedName>
        <fullName evidence="2">Mce family protein</fullName>
    </submittedName>
</protein>
<dbReference type="RefSeq" id="WP_019047213.1">
    <property type="nucleotide sequence ID" value="NZ_BAFO02000032.1"/>
</dbReference>
<organism evidence="2 3">
    <name type="scientific">Nocardia asteroides NBRC 15531</name>
    <dbReference type="NCBI Taxonomy" id="1110697"/>
    <lineage>
        <taxon>Bacteria</taxon>
        <taxon>Bacillati</taxon>
        <taxon>Actinomycetota</taxon>
        <taxon>Actinomycetes</taxon>
        <taxon>Mycobacteriales</taxon>
        <taxon>Nocardiaceae</taxon>
        <taxon>Nocardia</taxon>
    </lineage>
</organism>
<dbReference type="InterPro" id="IPR003399">
    <property type="entry name" value="Mce/MlaD"/>
</dbReference>
<dbReference type="AlphaFoldDB" id="U5E7P7"/>
<keyword evidence="3" id="KW-1185">Reference proteome</keyword>
<proteinExistence type="predicted"/>
<dbReference type="Pfam" id="PF02470">
    <property type="entry name" value="MlaD"/>
    <property type="match status" value="1"/>
</dbReference>
<dbReference type="Proteomes" id="UP000017048">
    <property type="component" value="Unassembled WGS sequence"/>
</dbReference>
<dbReference type="STRING" id="1824.SAMN05444423_102607"/>
<evidence type="ECO:0000313" key="2">
    <source>
        <dbReference type="EMBL" id="GAD86012.1"/>
    </source>
</evidence>
<accession>U5E7P7</accession>
<reference evidence="2 3" key="1">
    <citation type="journal article" date="2014" name="BMC Genomics">
        <title>Genome based analysis of type-I polyketide synthase and nonribosomal peptide synthetase gene clusters in seven strains of five representative Nocardia species.</title>
        <authorList>
            <person name="Komaki H."/>
            <person name="Ichikawa N."/>
            <person name="Hosoyama A."/>
            <person name="Takahashi-Nakaguchi A."/>
            <person name="Matsuzawa T."/>
            <person name="Suzuki K."/>
            <person name="Fujita N."/>
            <person name="Gonoi T."/>
        </authorList>
    </citation>
    <scope>NUCLEOTIDE SEQUENCE [LARGE SCALE GENOMIC DNA]</scope>
    <source>
        <strain evidence="2 3">NBRC 15531</strain>
    </source>
</reference>
<gene>
    <name evidence="2" type="primary">mceD</name>
    <name evidence="2" type="ORF">NCAST_32_04990</name>
</gene>
<feature type="domain" description="Mce/MlaD" evidence="1">
    <location>
        <begin position="41"/>
        <end position="112"/>
    </location>
</feature>
<dbReference type="PANTHER" id="PTHR33371">
    <property type="entry name" value="INTERMEMBRANE PHOSPHOLIPID TRANSPORT SYSTEM BINDING PROTEIN MLAD-RELATED"/>
    <property type="match status" value="1"/>
</dbReference>
<dbReference type="GeneID" id="91517636"/>
<evidence type="ECO:0000259" key="1">
    <source>
        <dbReference type="Pfam" id="PF02470"/>
    </source>
</evidence>
<evidence type="ECO:0000313" key="3">
    <source>
        <dbReference type="Proteomes" id="UP000017048"/>
    </source>
</evidence>
<sequence length="363" mass="36905">MTMLHRILGSRGVLSAAVVVSVALGGVAAVQLARPTPDTRAYCADLPDSIGLYPGSAVTILGIRVGTVTGIEPVGSWARVRFTVRADRRLPADVGAVTVDDTLVADRQLALVGDEPATGGWDPGTCITKTLTPRSLTETFDALAGLATELTGDPATGSGLAALDRATAGTGEQINAVITRLGQALTAPDAAIGHLGDLLDALAALAHRARNGWDTVESMTAELPRTFHDIVTIAFPPIVDIVTYLVQVLPQLNDVFMLLGTPAVRTVDAMTDLPALLSAGVGSLGEIMAMTPAVAAGFAASLDPATGQPTVLYAPPKLAVSPPDSPAVCGAILLLTGQSCPIAPDGTAVVPALPVLLAAVSAR</sequence>
<comment type="caution">
    <text evidence="2">The sequence shown here is derived from an EMBL/GenBank/DDBJ whole genome shotgun (WGS) entry which is preliminary data.</text>
</comment>
<dbReference type="InterPro" id="IPR052336">
    <property type="entry name" value="MlaD_Phospholipid_Transporter"/>
</dbReference>
<dbReference type="EMBL" id="BAFO02000032">
    <property type="protein sequence ID" value="GAD86012.1"/>
    <property type="molecule type" value="Genomic_DNA"/>
</dbReference>
<name>U5E7P7_NOCAS</name>
<dbReference type="eggNOG" id="COG1463">
    <property type="taxonomic scope" value="Bacteria"/>
</dbReference>
<dbReference type="PANTHER" id="PTHR33371:SF4">
    <property type="entry name" value="INTERMEMBRANE PHOSPHOLIPID TRANSPORT SYSTEM BINDING PROTEIN MLAD"/>
    <property type="match status" value="1"/>
</dbReference>